<protein>
    <submittedName>
        <fullName evidence="2">Copper-containing nitrite reductase</fullName>
    </submittedName>
</protein>
<reference evidence="1" key="2">
    <citation type="submission" date="2014-05" db="EMBL/GenBank/DDBJ databases">
        <title>The genome and life-stage specific transcriptomes of Globodera pallida elucidate key aspects of plant parasitism by a cyst nematode.</title>
        <authorList>
            <person name="Cotton J.A."/>
            <person name="Lilley C.J."/>
            <person name="Jones L.M."/>
            <person name="Kikuchi T."/>
            <person name="Reid A.J."/>
            <person name="Thorpe P."/>
            <person name="Tsai I.J."/>
            <person name="Beasley H."/>
            <person name="Blok V."/>
            <person name="Cock P.J.A."/>
            <person name="Van den Akker S.E."/>
            <person name="Holroyd N."/>
            <person name="Hunt M."/>
            <person name="Mantelin S."/>
            <person name="Naghra H."/>
            <person name="Pain A."/>
            <person name="Palomares-Rius J.E."/>
            <person name="Zarowiecki M."/>
            <person name="Berriman M."/>
            <person name="Jones J.T."/>
            <person name="Urwin P.E."/>
        </authorList>
    </citation>
    <scope>NUCLEOTIDE SEQUENCE [LARGE SCALE GENOMIC DNA]</scope>
    <source>
        <strain evidence="1">Lindley</strain>
    </source>
</reference>
<reference evidence="2" key="3">
    <citation type="submission" date="2016-06" db="UniProtKB">
        <authorList>
            <consortium name="WormBaseParasite"/>
        </authorList>
    </citation>
    <scope>IDENTIFICATION</scope>
</reference>
<evidence type="ECO:0000313" key="1">
    <source>
        <dbReference type="Proteomes" id="UP000050741"/>
    </source>
</evidence>
<dbReference type="WBParaSite" id="GPLIN_001583700">
    <property type="protein sequence ID" value="GPLIN_001583700"/>
    <property type="gene ID" value="GPLIN_001583700"/>
</dbReference>
<dbReference type="Proteomes" id="UP000050741">
    <property type="component" value="Unassembled WGS sequence"/>
</dbReference>
<reference evidence="1" key="1">
    <citation type="submission" date="2013-12" db="EMBL/GenBank/DDBJ databases">
        <authorList>
            <person name="Aslett M."/>
        </authorList>
    </citation>
    <scope>NUCLEOTIDE SEQUENCE [LARGE SCALE GENOMIC DNA]</scope>
    <source>
        <strain evidence="1">Lindley</strain>
    </source>
</reference>
<evidence type="ECO:0000313" key="2">
    <source>
        <dbReference type="WBParaSite" id="GPLIN_001583700"/>
    </source>
</evidence>
<accession>A0A183CSH9</accession>
<sequence length="80" mass="9097">GIERYGNRTVALVQQCARRRRFHRAEHNDTGGQFARACASPRAARMRARFLKPTAIRCCRKGLNILLIKRTELGLVGFTL</sequence>
<proteinExistence type="predicted"/>
<organism evidence="1 2">
    <name type="scientific">Globodera pallida</name>
    <name type="common">Potato cyst nematode worm</name>
    <name type="synonym">Heterodera pallida</name>
    <dbReference type="NCBI Taxonomy" id="36090"/>
    <lineage>
        <taxon>Eukaryota</taxon>
        <taxon>Metazoa</taxon>
        <taxon>Ecdysozoa</taxon>
        <taxon>Nematoda</taxon>
        <taxon>Chromadorea</taxon>
        <taxon>Rhabditida</taxon>
        <taxon>Tylenchina</taxon>
        <taxon>Tylenchomorpha</taxon>
        <taxon>Tylenchoidea</taxon>
        <taxon>Heteroderidae</taxon>
        <taxon>Heteroderinae</taxon>
        <taxon>Globodera</taxon>
    </lineage>
</organism>
<dbReference type="AlphaFoldDB" id="A0A183CSH9"/>
<keyword evidence="1" id="KW-1185">Reference proteome</keyword>
<name>A0A183CSH9_GLOPA</name>